<name>V8N697_OPHHA</name>
<dbReference type="OrthoDB" id="346907at2759"/>
<protein>
    <submittedName>
        <fullName evidence="2">Serine/threonine-protein kinase ULK2</fullName>
    </submittedName>
</protein>
<proteinExistence type="predicted"/>
<evidence type="ECO:0000313" key="2">
    <source>
        <dbReference type="EMBL" id="ETE57426.1"/>
    </source>
</evidence>
<accession>V8N697</accession>
<dbReference type="GO" id="GO:0016301">
    <property type="term" value="F:kinase activity"/>
    <property type="evidence" value="ECO:0007669"/>
    <property type="project" value="UniProtKB-KW"/>
</dbReference>
<keyword evidence="2" id="KW-0808">Transferase</keyword>
<dbReference type="AlphaFoldDB" id="V8N697"/>
<sequence>MQHIQEDNLSSPPLGPPNYLQVSKDSASTSSKNSSCDTDDFVLVPHNISSDQSYDLPLATVGRRASSEFLMCGGQCQPSVSPRSETVPIPVPTQLRNYQLIEQNLTSATSPGSN</sequence>
<evidence type="ECO:0000313" key="3">
    <source>
        <dbReference type="Proteomes" id="UP000018936"/>
    </source>
</evidence>
<dbReference type="EMBL" id="AZIM01008486">
    <property type="protein sequence ID" value="ETE57426.1"/>
    <property type="molecule type" value="Genomic_DNA"/>
</dbReference>
<feature type="compositionally biased region" description="Low complexity" evidence="1">
    <location>
        <begin position="23"/>
        <end position="36"/>
    </location>
</feature>
<feature type="non-terminal residue" evidence="2">
    <location>
        <position position="114"/>
    </location>
</feature>
<evidence type="ECO:0000256" key="1">
    <source>
        <dbReference type="SAM" id="MobiDB-lite"/>
    </source>
</evidence>
<keyword evidence="2" id="KW-0418">Kinase</keyword>
<keyword evidence="3" id="KW-1185">Reference proteome</keyword>
<feature type="region of interest" description="Disordered" evidence="1">
    <location>
        <begin position="1"/>
        <end position="39"/>
    </location>
</feature>
<gene>
    <name evidence="2" type="primary">ULK2</name>
    <name evidence="2" type="ORF">L345_16858</name>
</gene>
<comment type="caution">
    <text evidence="2">The sequence shown here is derived from an EMBL/GenBank/DDBJ whole genome shotgun (WGS) entry which is preliminary data.</text>
</comment>
<dbReference type="Proteomes" id="UP000018936">
    <property type="component" value="Unassembled WGS sequence"/>
</dbReference>
<reference evidence="2 3" key="1">
    <citation type="journal article" date="2013" name="Proc. Natl. Acad. Sci. U.S.A.">
        <title>The king cobra genome reveals dynamic gene evolution and adaptation in the snake venom system.</title>
        <authorList>
            <person name="Vonk F.J."/>
            <person name="Casewell N.R."/>
            <person name="Henkel C.V."/>
            <person name="Heimberg A.M."/>
            <person name="Jansen H.J."/>
            <person name="McCleary R.J."/>
            <person name="Kerkkamp H.M."/>
            <person name="Vos R.A."/>
            <person name="Guerreiro I."/>
            <person name="Calvete J.J."/>
            <person name="Wuster W."/>
            <person name="Woods A.E."/>
            <person name="Logan J.M."/>
            <person name="Harrison R.A."/>
            <person name="Castoe T.A."/>
            <person name="de Koning A.P."/>
            <person name="Pollock D.D."/>
            <person name="Yandell M."/>
            <person name="Calderon D."/>
            <person name="Renjifo C."/>
            <person name="Currier R.B."/>
            <person name="Salgado D."/>
            <person name="Pla D."/>
            <person name="Sanz L."/>
            <person name="Hyder A.S."/>
            <person name="Ribeiro J.M."/>
            <person name="Arntzen J.W."/>
            <person name="van den Thillart G.E."/>
            <person name="Boetzer M."/>
            <person name="Pirovano W."/>
            <person name="Dirks R.P."/>
            <person name="Spaink H.P."/>
            <person name="Duboule D."/>
            <person name="McGlinn E."/>
            <person name="Kini R.M."/>
            <person name="Richardson M.K."/>
        </authorList>
    </citation>
    <scope>NUCLEOTIDE SEQUENCE</scope>
    <source>
        <tissue evidence="2">Blood</tissue>
    </source>
</reference>
<organism evidence="2 3">
    <name type="scientific">Ophiophagus hannah</name>
    <name type="common">King cobra</name>
    <name type="synonym">Naja hannah</name>
    <dbReference type="NCBI Taxonomy" id="8665"/>
    <lineage>
        <taxon>Eukaryota</taxon>
        <taxon>Metazoa</taxon>
        <taxon>Chordata</taxon>
        <taxon>Craniata</taxon>
        <taxon>Vertebrata</taxon>
        <taxon>Euteleostomi</taxon>
        <taxon>Lepidosauria</taxon>
        <taxon>Squamata</taxon>
        <taxon>Bifurcata</taxon>
        <taxon>Unidentata</taxon>
        <taxon>Episquamata</taxon>
        <taxon>Toxicofera</taxon>
        <taxon>Serpentes</taxon>
        <taxon>Colubroidea</taxon>
        <taxon>Elapidae</taxon>
        <taxon>Elapinae</taxon>
        <taxon>Ophiophagus</taxon>
    </lineage>
</organism>